<dbReference type="Proteomes" id="UP000325122">
    <property type="component" value="Unassembled WGS sequence"/>
</dbReference>
<evidence type="ECO:0008006" key="3">
    <source>
        <dbReference type="Google" id="ProtNLM"/>
    </source>
</evidence>
<dbReference type="EMBL" id="VWOJ01000001">
    <property type="protein sequence ID" value="KAA5805345.1"/>
    <property type="molecule type" value="Genomic_DNA"/>
</dbReference>
<reference evidence="1 2" key="1">
    <citation type="submission" date="2019-09" db="EMBL/GenBank/DDBJ databases">
        <authorList>
            <person name="Kevbrin V."/>
            <person name="Grouzdev D.S."/>
        </authorList>
    </citation>
    <scope>NUCLEOTIDE SEQUENCE [LARGE SCALE GENOMIC DNA]</scope>
    <source>
        <strain evidence="1 2">G-192</strain>
    </source>
</reference>
<sequence>MPLFTALIASLSLTGASTDVHSVDWGANAAPTGPEAGSVSYCMLWAGRTRPNMFNISLYDPSVERFAHGQPELLMAAPWLDGRRNGSVIETRIDMPGGVVMTRLGQYYEAGPHMTITRLSSLDEVLAGLSQPGEISITMGGQTVRYAVPELTAALDRFRACVAQLPPAAQ</sequence>
<name>A0A5M6ZN57_9PROT</name>
<comment type="caution">
    <text evidence="1">The sequence shown here is derived from an EMBL/GenBank/DDBJ whole genome shotgun (WGS) entry which is preliminary data.</text>
</comment>
<evidence type="ECO:0000313" key="2">
    <source>
        <dbReference type="Proteomes" id="UP000325122"/>
    </source>
</evidence>
<accession>A0A5M6ZN57</accession>
<organism evidence="1 2">
    <name type="scientific">Alkalicaulis satelles</name>
    <dbReference type="NCBI Taxonomy" id="2609175"/>
    <lineage>
        <taxon>Bacteria</taxon>
        <taxon>Pseudomonadati</taxon>
        <taxon>Pseudomonadota</taxon>
        <taxon>Alphaproteobacteria</taxon>
        <taxon>Maricaulales</taxon>
        <taxon>Maricaulaceae</taxon>
        <taxon>Alkalicaulis</taxon>
    </lineage>
</organism>
<protein>
    <recommendedName>
        <fullName evidence="3">Invasion associated locus B family protein</fullName>
    </recommendedName>
</protein>
<gene>
    <name evidence="1" type="ORF">F1654_05035</name>
</gene>
<dbReference type="AlphaFoldDB" id="A0A5M6ZN57"/>
<proteinExistence type="predicted"/>
<keyword evidence="2" id="KW-1185">Reference proteome</keyword>
<dbReference type="RefSeq" id="WP_150022377.1">
    <property type="nucleotide sequence ID" value="NZ_VWOJ01000001.1"/>
</dbReference>
<evidence type="ECO:0000313" key="1">
    <source>
        <dbReference type="EMBL" id="KAA5805345.1"/>
    </source>
</evidence>